<dbReference type="RefSeq" id="WP_275108284.1">
    <property type="nucleotide sequence ID" value="NZ_JAKJSC010000001.1"/>
</dbReference>
<dbReference type="Pfam" id="PF21012">
    <property type="entry name" value="DUF6850"/>
    <property type="match status" value="1"/>
</dbReference>
<evidence type="ECO:0000259" key="1">
    <source>
        <dbReference type="Pfam" id="PF21012"/>
    </source>
</evidence>
<feature type="domain" description="DUF6850" evidence="1">
    <location>
        <begin position="51"/>
        <end position="516"/>
    </location>
</feature>
<dbReference type="InterPro" id="IPR049236">
    <property type="entry name" value="DUF6850"/>
</dbReference>
<proteinExistence type="predicted"/>
<evidence type="ECO:0000313" key="3">
    <source>
        <dbReference type="Proteomes" id="UP001528920"/>
    </source>
</evidence>
<protein>
    <recommendedName>
        <fullName evidence="1">DUF6850 domain-containing protein</fullName>
    </recommendedName>
</protein>
<keyword evidence="3" id="KW-1185">Reference proteome</keyword>
<accession>A0ABT5VNC2</accession>
<reference evidence="2 3" key="1">
    <citation type="submission" date="2022-01" db="EMBL/GenBank/DDBJ databases">
        <title>Labilibaculum sp. nov, a marine bacterium isolated from Antarctica.</title>
        <authorList>
            <person name="Dai W."/>
        </authorList>
    </citation>
    <scope>NUCLEOTIDE SEQUENCE [LARGE SCALE GENOMIC DNA]</scope>
    <source>
        <strain evidence="2 3">DW002</strain>
    </source>
</reference>
<comment type="caution">
    <text evidence="2">The sequence shown here is derived from an EMBL/GenBank/DDBJ whole genome shotgun (WGS) entry which is preliminary data.</text>
</comment>
<name>A0ABT5VNC2_9BACT</name>
<gene>
    <name evidence="2" type="ORF">L3049_02920</name>
</gene>
<evidence type="ECO:0000313" key="2">
    <source>
        <dbReference type="EMBL" id="MDE5416946.1"/>
    </source>
</evidence>
<dbReference type="Proteomes" id="UP001528920">
    <property type="component" value="Unassembled WGS sequence"/>
</dbReference>
<sequence length="516" mass="59892">MKNHLFLFILLLSFYSTKGQENNTHKKEILNLDVERDFFIEKQLDLYTVLPSTLSLWAHSDWSTISFNGTYSEGDFKTTDECKTNSELAFKTESVQSYDSKSLKLYGSFSFSSGNHEEANWNQFYKKSTIGSPFKIVTKRIGDWRTKHYGLSGMLTKKINKRIELGVSLKYDGDLYLRTLDTRNEQYNLRINLQSSMTYSMGQDKYLSLGIAYKRKKSKPEFHNSFKATSEEYYLYPLSDMGNFDDVLNSESVIITDQNPSFTLAFHSGSKNKFSASYTYYPGLEKWKNPITSVKGDLSDKLFKYDYNRHNLVGSYLTNSTQYYLLSKAKVELISGKGFKYNKGYRDSYIYDGIKFNSSIDLLRNQKNIFDQSGLELDVENVSKKDLTNAHLMEYTNLKINLHTGFNFDLNTPNKFKFTMNGGYKYNLSYNHDLASASSMHYTTNLAHNEMAFYTADYYNIGAKLSWFHKFKNIKTEWALNYDKISPTNIKINNQYSILEKSTNQTYIGLSFNLIF</sequence>
<dbReference type="EMBL" id="JAKJSC010000001">
    <property type="protein sequence ID" value="MDE5416946.1"/>
    <property type="molecule type" value="Genomic_DNA"/>
</dbReference>
<organism evidence="2 3">
    <name type="scientific">Paralabilibaculum antarcticum</name>
    <dbReference type="NCBI Taxonomy" id="2912572"/>
    <lineage>
        <taxon>Bacteria</taxon>
        <taxon>Pseudomonadati</taxon>
        <taxon>Bacteroidota</taxon>
        <taxon>Bacteroidia</taxon>
        <taxon>Marinilabiliales</taxon>
        <taxon>Marinifilaceae</taxon>
        <taxon>Paralabilibaculum</taxon>
    </lineage>
</organism>